<reference evidence="4 5" key="1">
    <citation type="journal article" date="2019" name="PLoS Biol.">
        <title>Sex chromosomes control vertical transmission of feminizing Wolbachia symbionts in an isopod.</title>
        <authorList>
            <person name="Becking T."/>
            <person name="Chebbi M.A."/>
            <person name="Giraud I."/>
            <person name="Moumen B."/>
            <person name="Laverre T."/>
            <person name="Caubet Y."/>
            <person name="Peccoud J."/>
            <person name="Gilbert C."/>
            <person name="Cordaux R."/>
        </authorList>
    </citation>
    <scope>NUCLEOTIDE SEQUENCE [LARGE SCALE GENOMIC DNA]</scope>
    <source>
        <strain evidence="4">ANa2</strain>
        <tissue evidence="4">Whole body excluding digestive tract and cuticle</tissue>
    </source>
</reference>
<organism evidence="4 5">
    <name type="scientific">Armadillidium nasatum</name>
    <dbReference type="NCBI Taxonomy" id="96803"/>
    <lineage>
        <taxon>Eukaryota</taxon>
        <taxon>Metazoa</taxon>
        <taxon>Ecdysozoa</taxon>
        <taxon>Arthropoda</taxon>
        <taxon>Crustacea</taxon>
        <taxon>Multicrustacea</taxon>
        <taxon>Malacostraca</taxon>
        <taxon>Eumalacostraca</taxon>
        <taxon>Peracarida</taxon>
        <taxon>Isopoda</taxon>
        <taxon>Oniscidea</taxon>
        <taxon>Crinocheta</taxon>
        <taxon>Armadillidiidae</taxon>
        <taxon>Armadillidium</taxon>
    </lineage>
</organism>
<feature type="domain" description="Peptidase S1" evidence="3">
    <location>
        <begin position="1"/>
        <end position="224"/>
    </location>
</feature>
<dbReference type="FunFam" id="2.40.10.10:FF:000002">
    <property type="entry name" value="Transmembrane protease serine"/>
    <property type="match status" value="1"/>
</dbReference>
<dbReference type="GO" id="GO:0004252">
    <property type="term" value="F:serine-type endopeptidase activity"/>
    <property type="evidence" value="ECO:0007669"/>
    <property type="project" value="InterPro"/>
</dbReference>
<dbReference type="InterPro" id="IPR001254">
    <property type="entry name" value="Trypsin_dom"/>
</dbReference>
<comment type="caution">
    <text evidence="4">The sequence shown here is derived from an EMBL/GenBank/DDBJ whole genome shotgun (WGS) entry which is preliminary data.</text>
</comment>
<keyword evidence="5" id="KW-1185">Reference proteome</keyword>
<dbReference type="PANTHER" id="PTHR24252">
    <property type="entry name" value="ACROSIN-RELATED"/>
    <property type="match status" value="1"/>
</dbReference>
<evidence type="ECO:0000256" key="2">
    <source>
        <dbReference type="ARBA" id="ARBA00024195"/>
    </source>
</evidence>
<evidence type="ECO:0000256" key="1">
    <source>
        <dbReference type="ARBA" id="ARBA00023157"/>
    </source>
</evidence>
<proteinExistence type="inferred from homology"/>
<gene>
    <name evidence="4" type="primary">TRYX</name>
    <name evidence="4" type="ORF">Anas_09224</name>
</gene>
<dbReference type="EMBL" id="SEYY01023869">
    <property type="protein sequence ID" value="KAB7494561.1"/>
    <property type="molecule type" value="Genomic_DNA"/>
</dbReference>
<dbReference type="SMART" id="SM00020">
    <property type="entry name" value="Tryp_SPc"/>
    <property type="match status" value="1"/>
</dbReference>
<dbReference type="GO" id="GO:0006508">
    <property type="term" value="P:proteolysis"/>
    <property type="evidence" value="ECO:0007669"/>
    <property type="project" value="InterPro"/>
</dbReference>
<dbReference type="Gene3D" id="2.40.10.10">
    <property type="entry name" value="Trypsin-like serine proteases"/>
    <property type="match status" value="1"/>
</dbReference>
<dbReference type="CDD" id="cd00190">
    <property type="entry name" value="Tryp_SPc"/>
    <property type="match status" value="1"/>
</dbReference>
<dbReference type="OrthoDB" id="10059102at2759"/>
<sequence length="230" mass="25322">MLGLGLSLQTLFRKHFCGGVLITSRHVLTAAHCVHDFIFFPWLLKVSVGSEKLGRGDIFDVDVIVVHPSYGKSSQYAADLAVIVLSSEVSDKTNKVCLPSLYLSATYPFPSNYVVAVGWGHTSDNVKYAVKNLRQVEVKILSTENCKGYGYLYSESIMICAGWEEGGKDTCQADSGGPLLWLNSEGNWEVHGIVSFGFGCANKGFPGVYTKVIEFNGWIRRLVLISRLML</sequence>
<dbReference type="PROSITE" id="PS50240">
    <property type="entry name" value="TRYPSIN_DOM"/>
    <property type="match status" value="1"/>
</dbReference>
<evidence type="ECO:0000259" key="3">
    <source>
        <dbReference type="PROSITE" id="PS50240"/>
    </source>
</evidence>
<dbReference type="PRINTS" id="PR00722">
    <property type="entry name" value="CHYMOTRYPSIN"/>
</dbReference>
<dbReference type="PROSITE" id="PS00134">
    <property type="entry name" value="TRYPSIN_HIS"/>
    <property type="match status" value="1"/>
</dbReference>
<keyword evidence="1" id="KW-1015">Disulfide bond</keyword>
<accession>A0A5N5SKG3</accession>
<name>A0A5N5SKG3_9CRUS</name>
<protein>
    <submittedName>
        <fullName evidence="4">Trypsin-10</fullName>
    </submittedName>
</protein>
<evidence type="ECO:0000313" key="5">
    <source>
        <dbReference type="Proteomes" id="UP000326759"/>
    </source>
</evidence>
<dbReference type="InterPro" id="IPR043504">
    <property type="entry name" value="Peptidase_S1_PA_chymotrypsin"/>
</dbReference>
<dbReference type="Pfam" id="PF00089">
    <property type="entry name" value="Trypsin"/>
    <property type="match status" value="1"/>
</dbReference>
<comment type="similarity">
    <text evidence="2">Belongs to the peptidase S1 family. CLIP subfamily.</text>
</comment>
<dbReference type="InterPro" id="IPR018114">
    <property type="entry name" value="TRYPSIN_HIS"/>
</dbReference>
<dbReference type="AlphaFoldDB" id="A0A5N5SKG3"/>
<dbReference type="InterPro" id="IPR001314">
    <property type="entry name" value="Peptidase_S1A"/>
</dbReference>
<dbReference type="SUPFAM" id="SSF50494">
    <property type="entry name" value="Trypsin-like serine proteases"/>
    <property type="match status" value="1"/>
</dbReference>
<dbReference type="PANTHER" id="PTHR24252:SF7">
    <property type="entry name" value="HYALIN"/>
    <property type="match status" value="1"/>
</dbReference>
<dbReference type="InterPro" id="IPR009003">
    <property type="entry name" value="Peptidase_S1_PA"/>
</dbReference>
<evidence type="ECO:0000313" key="4">
    <source>
        <dbReference type="EMBL" id="KAB7494561.1"/>
    </source>
</evidence>
<dbReference type="Proteomes" id="UP000326759">
    <property type="component" value="Unassembled WGS sequence"/>
</dbReference>